<gene>
    <name evidence="2" type="ORF">A2746_01555</name>
</gene>
<evidence type="ECO:0000313" key="2">
    <source>
        <dbReference type="EMBL" id="OGN06014.1"/>
    </source>
</evidence>
<accession>A0A1F8EYR7</accession>
<evidence type="ECO:0000313" key="3">
    <source>
        <dbReference type="Proteomes" id="UP000177419"/>
    </source>
</evidence>
<feature type="region of interest" description="Disordered" evidence="1">
    <location>
        <begin position="392"/>
        <end position="597"/>
    </location>
</feature>
<comment type="caution">
    <text evidence="2">The sequence shown here is derived from an EMBL/GenBank/DDBJ whole genome shotgun (WGS) entry which is preliminary data.</text>
</comment>
<feature type="compositionally biased region" description="Low complexity" evidence="1">
    <location>
        <begin position="552"/>
        <end position="572"/>
    </location>
</feature>
<name>A0A1F8EYR7_9BACT</name>
<feature type="compositionally biased region" description="Basic and acidic residues" evidence="1">
    <location>
        <begin position="485"/>
        <end position="497"/>
    </location>
</feature>
<reference evidence="2 3" key="1">
    <citation type="journal article" date="2016" name="Nat. Commun.">
        <title>Thousands of microbial genomes shed light on interconnected biogeochemical processes in an aquifer system.</title>
        <authorList>
            <person name="Anantharaman K."/>
            <person name="Brown C.T."/>
            <person name="Hug L.A."/>
            <person name="Sharon I."/>
            <person name="Castelle C.J."/>
            <person name="Probst A.J."/>
            <person name="Thomas B.C."/>
            <person name="Singh A."/>
            <person name="Wilkins M.J."/>
            <person name="Karaoz U."/>
            <person name="Brodie E.L."/>
            <person name="Williams K.H."/>
            <person name="Hubbard S.S."/>
            <person name="Banfield J.F."/>
        </authorList>
    </citation>
    <scope>NUCLEOTIDE SEQUENCE [LARGE SCALE GENOMIC DNA]</scope>
</reference>
<protein>
    <submittedName>
        <fullName evidence="2">Uncharacterized protein</fullName>
    </submittedName>
</protein>
<dbReference type="STRING" id="1802669.A2746_01555"/>
<sequence>MRTNKLPFIILFIGLGFLSFVIIQKALADISDIQYPVPELGNCTSEANCRSYCDKPQNTEACLAFAEKNNLMSSEELAMAKKFSAAGDKGPGGCTGKDSCETYCNDISHIEECIAFAEENDFLPPEELKEAQKVRDAIRRGAKPPACGSKKACDSYCEAPEHMEECVAFAAEAGLMEGKEKEDAQKMLQAIKRGFKPPPCRGKEACDAYCQQPDNMEACMTFAVEAGFMPESEKEDAQKMLSAIKKGIKPPNCRGREECDSYCQSDEHFEECTEFAAAAGFMSEKDAEMARKTKGKGPGGCKGKEECEAFCNNKDNQEICFKFAEENGMIPEEELKKMKEGMGRMREDINQMPSEAKDCLRSSLGEETINKIQAGELTPGPQLGDAIQNCFKKMPRPSEGEMRDREGMPPPPGEPGREGEFRQGPGGCSTPEECQKYCSQNPEACGGGRGSENGQRPFGSPGEFEQRRPFPSGQEGQEPPFQGEMKPDERMPREFPREGMPPVEGEFKQNSGEFIPSQPPQNIEGQSPQESPQEFRLPEEFSGEQMPNEQFQQAEPMPQTMPPAEQQPQMEIAPPPPPPAESAPAPAPEPPPSSFLNNQYLGAFVRFLLGN</sequence>
<dbReference type="AlphaFoldDB" id="A0A1F8EYR7"/>
<feature type="compositionally biased region" description="Basic and acidic residues" evidence="1">
    <location>
        <begin position="396"/>
        <end position="407"/>
    </location>
</feature>
<feature type="compositionally biased region" description="Pro residues" evidence="1">
    <location>
        <begin position="573"/>
        <end position="593"/>
    </location>
</feature>
<proteinExistence type="predicted"/>
<evidence type="ECO:0000256" key="1">
    <source>
        <dbReference type="SAM" id="MobiDB-lite"/>
    </source>
</evidence>
<organism evidence="2 3">
    <name type="scientific">Candidatus Yanofskybacteria bacterium RIFCSPHIGHO2_01_FULL_44_22</name>
    <dbReference type="NCBI Taxonomy" id="1802669"/>
    <lineage>
        <taxon>Bacteria</taxon>
        <taxon>Candidatus Yanofskyibacteriota</taxon>
    </lineage>
</organism>
<dbReference type="Proteomes" id="UP000177419">
    <property type="component" value="Unassembled WGS sequence"/>
</dbReference>
<feature type="compositionally biased region" description="Polar residues" evidence="1">
    <location>
        <begin position="520"/>
        <end position="532"/>
    </location>
</feature>
<dbReference type="EMBL" id="MGJJ01000001">
    <property type="protein sequence ID" value="OGN06014.1"/>
    <property type="molecule type" value="Genomic_DNA"/>
</dbReference>